<feature type="compositionally biased region" description="Acidic residues" evidence="8">
    <location>
        <begin position="1"/>
        <end position="16"/>
    </location>
</feature>
<dbReference type="SMART" id="SM00487">
    <property type="entry name" value="DEXDc"/>
    <property type="match status" value="1"/>
</dbReference>
<evidence type="ECO:0000256" key="3">
    <source>
        <dbReference type="ARBA" id="ARBA00022801"/>
    </source>
</evidence>
<dbReference type="PANTHER" id="PTHR47958">
    <property type="entry name" value="ATP-DEPENDENT RNA HELICASE DBP3"/>
    <property type="match status" value="1"/>
</dbReference>
<dbReference type="Gene3D" id="3.40.50.300">
    <property type="entry name" value="P-loop containing nucleotide triphosphate hydrolases"/>
    <property type="match status" value="2"/>
</dbReference>
<evidence type="ECO:0000259" key="10">
    <source>
        <dbReference type="PROSITE" id="PS51194"/>
    </source>
</evidence>
<dbReference type="CDD" id="cd17963">
    <property type="entry name" value="DEADc_DDX19_DDX25"/>
    <property type="match status" value="1"/>
</dbReference>
<sequence>MAGESWADEVDNEENGGQEQADALADQMTQKGGLTDPNTEGGGDDTPDEPDTSLKAEKLNEDSEGIERKLADDVQTPYKSAKTFKELGLKESLLEGIFNVMKFEKPSKIQAETLPMILEPPHRNLIAQAHNGSGKTTCFVLGMLSLVDPEVKQPQALCICPTRELAIQNLDRTQKMGTFCTGTTYALVVPGQNFSSGIQDQILIGTPGRMADLVRRRKISLDQIRCVVFDEADEMLARGFRDFSITLLKEIDKKREKKNLQCQKILFSATFSDEVRDFAINKIPKANHIFLKAVDLKIDLIKQYRVPVPTKEAKASVIKMIFELGDLGQTIIFVRTKDSARKLHSQLANEGHKCTSITGDMQPKERDRVIKEFIEGTTRTMIATDVLSRGFDVDNVTLVVNHDVPTERTGNPAYETYLHRVGRTGRFGRKGAAFNLVLGNTENVQLSAISKKYNIHLDDINWDNEEEILTSLEKAGLSAL</sequence>
<feature type="domain" description="Helicase C-terminal" evidence="10">
    <location>
        <begin position="316"/>
        <end position="468"/>
    </location>
</feature>
<dbReference type="InterPro" id="IPR000629">
    <property type="entry name" value="RNA-helicase_DEAD-box_CS"/>
</dbReference>
<dbReference type="GO" id="GO:0003724">
    <property type="term" value="F:RNA helicase activity"/>
    <property type="evidence" value="ECO:0007669"/>
    <property type="project" value="UniProtKB-EC"/>
</dbReference>
<organism evidence="12 13">
    <name type="scientific">Chloropicon primus</name>
    <dbReference type="NCBI Taxonomy" id="1764295"/>
    <lineage>
        <taxon>Eukaryota</taxon>
        <taxon>Viridiplantae</taxon>
        <taxon>Chlorophyta</taxon>
        <taxon>Chloropicophyceae</taxon>
        <taxon>Chloropicales</taxon>
        <taxon>Chloropicaceae</taxon>
        <taxon>Chloropicon</taxon>
    </lineage>
</organism>
<dbReference type="InterPro" id="IPR014001">
    <property type="entry name" value="Helicase_ATP-bd"/>
</dbReference>
<keyword evidence="13" id="KW-1185">Reference proteome</keyword>
<accession>A0A5B8MJN7</accession>
<dbReference type="GO" id="GO:0016787">
    <property type="term" value="F:hydrolase activity"/>
    <property type="evidence" value="ECO:0007669"/>
    <property type="project" value="UniProtKB-KW"/>
</dbReference>
<dbReference type="EMBL" id="CP031037">
    <property type="protein sequence ID" value="QDZ20619.1"/>
    <property type="molecule type" value="Genomic_DNA"/>
</dbReference>
<dbReference type="GO" id="GO:0003676">
    <property type="term" value="F:nucleic acid binding"/>
    <property type="evidence" value="ECO:0007669"/>
    <property type="project" value="InterPro"/>
</dbReference>
<feature type="compositionally biased region" description="Acidic residues" evidence="8">
    <location>
        <begin position="42"/>
        <end position="51"/>
    </location>
</feature>
<dbReference type="PROSITE" id="PS51192">
    <property type="entry name" value="HELICASE_ATP_BIND_1"/>
    <property type="match status" value="1"/>
</dbReference>
<keyword evidence="5 7" id="KW-0067">ATP-binding</keyword>
<proteinExistence type="inferred from homology"/>
<dbReference type="CDD" id="cd18787">
    <property type="entry name" value="SF2_C_DEAD"/>
    <property type="match status" value="1"/>
</dbReference>
<evidence type="ECO:0000256" key="1">
    <source>
        <dbReference type="ARBA" id="ARBA00012552"/>
    </source>
</evidence>
<dbReference type="PROSITE" id="PS00039">
    <property type="entry name" value="DEAD_ATP_HELICASE"/>
    <property type="match status" value="1"/>
</dbReference>
<dbReference type="InterPro" id="IPR014014">
    <property type="entry name" value="RNA_helicase_DEAD_Q_motif"/>
</dbReference>
<feature type="short sequence motif" description="Q motif" evidence="6">
    <location>
        <begin position="82"/>
        <end position="111"/>
    </location>
</feature>
<evidence type="ECO:0000259" key="9">
    <source>
        <dbReference type="PROSITE" id="PS51192"/>
    </source>
</evidence>
<dbReference type="PROSITE" id="PS51194">
    <property type="entry name" value="HELICASE_CTER"/>
    <property type="match status" value="1"/>
</dbReference>
<protein>
    <recommendedName>
        <fullName evidence="1">RNA helicase</fullName>
        <ecNumber evidence="1">3.6.4.13</ecNumber>
    </recommendedName>
</protein>
<keyword evidence="3 7" id="KW-0378">Hydrolase</keyword>
<dbReference type="PROSITE" id="PS51195">
    <property type="entry name" value="Q_MOTIF"/>
    <property type="match status" value="1"/>
</dbReference>
<dbReference type="SMART" id="SM00490">
    <property type="entry name" value="HELICc"/>
    <property type="match status" value="1"/>
</dbReference>
<name>A0A5B8MJN7_9CHLO</name>
<dbReference type="InterPro" id="IPR011545">
    <property type="entry name" value="DEAD/DEAH_box_helicase_dom"/>
</dbReference>
<reference evidence="12 13" key="1">
    <citation type="submission" date="2018-07" db="EMBL/GenBank/DDBJ databases">
        <title>The complete nuclear genome of the prasinophyte Chloropicon primus (CCMP1205).</title>
        <authorList>
            <person name="Pombert J.-F."/>
            <person name="Otis C."/>
            <person name="Turmel M."/>
            <person name="Lemieux C."/>
        </authorList>
    </citation>
    <scope>NUCLEOTIDE SEQUENCE [LARGE SCALE GENOMIC DNA]</scope>
    <source>
        <strain evidence="12 13">CCMP1205</strain>
    </source>
</reference>
<dbReference type="AlphaFoldDB" id="A0A5B8MJN7"/>
<feature type="region of interest" description="Disordered" evidence="8">
    <location>
        <begin position="1"/>
        <end position="72"/>
    </location>
</feature>
<dbReference type="STRING" id="1764295.A0A5B8MJN7"/>
<evidence type="ECO:0000256" key="6">
    <source>
        <dbReference type="PROSITE-ProRule" id="PRU00552"/>
    </source>
</evidence>
<evidence type="ECO:0000313" key="12">
    <source>
        <dbReference type="EMBL" id="QDZ20619.1"/>
    </source>
</evidence>
<evidence type="ECO:0000256" key="2">
    <source>
        <dbReference type="ARBA" id="ARBA00022741"/>
    </source>
</evidence>
<dbReference type="SUPFAM" id="SSF52540">
    <property type="entry name" value="P-loop containing nucleoside triphosphate hydrolases"/>
    <property type="match status" value="1"/>
</dbReference>
<dbReference type="GO" id="GO:0005524">
    <property type="term" value="F:ATP binding"/>
    <property type="evidence" value="ECO:0007669"/>
    <property type="project" value="UniProtKB-KW"/>
</dbReference>
<evidence type="ECO:0000259" key="11">
    <source>
        <dbReference type="PROSITE" id="PS51195"/>
    </source>
</evidence>
<evidence type="ECO:0000256" key="4">
    <source>
        <dbReference type="ARBA" id="ARBA00022806"/>
    </source>
</evidence>
<dbReference type="InterPro" id="IPR027417">
    <property type="entry name" value="P-loop_NTPase"/>
</dbReference>
<evidence type="ECO:0000256" key="7">
    <source>
        <dbReference type="RuleBase" id="RU000492"/>
    </source>
</evidence>
<dbReference type="EC" id="3.6.4.13" evidence="1"/>
<dbReference type="OrthoDB" id="10265785at2759"/>
<evidence type="ECO:0000256" key="5">
    <source>
        <dbReference type="ARBA" id="ARBA00022840"/>
    </source>
</evidence>
<keyword evidence="2 7" id="KW-0547">Nucleotide-binding</keyword>
<evidence type="ECO:0000313" key="13">
    <source>
        <dbReference type="Proteomes" id="UP000316726"/>
    </source>
</evidence>
<dbReference type="Pfam" id="PF00270">
    <property type="entry name" value="DEAD"/>
    <property type="match status" value="1"/>
</dbReference>
<feature type="domain" description="Helicase ATP-binding" evidence="9">
    <location>
        <begin position="116"/>
        <end position="289"/>
    </location>
</feature>
<dbReference type="Proteomes" id="UP000316726">
    <property type="component" value="Chromosome 4"/>
</dbReference>
<keyword evidence="4 7" id="KW-0347">Helicase</keyword>
<feature type="domain" description="DEAD-box RNA helicase Q" evidence="11">
    <location>
        <begin position="82"/>
        <end position="111"/>
    </location>
</feature>
<evidence type="ECO:0000256" key="8">
    <source>
        <dbReference type="SAM" id="MobiDB-lite"/>
    </source>
</evidence>
<comment type="similarity">
    <text evidence="7">Belongs to the DEAD box helicase family.</text>
</comment>
<gene>
    <name evidence="12" type="ORF">A3770_04p31370</name>
</gene>
<dbReference type="InterPro" id="IPR001650">
    <property type="entry name" value="Helicase_C-like"/>
</dbReference>
<feature type="compositionally biased region" description="Basic and acidic residues" evidence="8">
    <location>
        <begin position="52"/>
        <end position="72"/>
    </location>
</feature>
<dbReference type="Pfam" id="PF00271">
    <property type="entry name" value="Helicase_C"/>
    <property type="match status" value="1"/>
</dbReference>